<protein>
    <submittedName>
        <fullName evidence="1">Uncharacterized protein</fullName>
    </submittedName>
</protein>
<evidence type="ECO:0000313" key="2">
    <source>
        <dbReference type="Proteomes" id="UP001302321"/>
    </source>
</evidence>
<reference evidence="1" key="2">
    <citation type="submission" date="2023-05" db="EMBL/GenBank/DDBJ databases">
        <authorList>
            <consortium name="Lawrence Berkeley National Laboratory"/>
            <person name="Steindorff A."/>
            <person name="Hensen N."/>
            <person name="Bonometti L."/>
            <person name="Westerberg I."/>
            <person name="Brannstrom I.O."/>
            <person name="Guillou S."/>
            <person name="Cros-Aarteil S."/>
            <person name="Calhoun S."/>
            <person name="Haridas S."/>
            <person name="Kuo A."/>
            <person name="Mondo S."/>
            <person name="Pangilinan J."/>
            <person name="Riley R."/>
            <person name="Labutti K."/>
            <person name="Andreopoulos B."/>
            <person name="Lipzen A."/>
            <person name="Chen C."/>
            <person name="Yanf M."/>
            <person name="Daum C."/>
            <person name="Ng V."/>
            <person name="Clum A."/>
            <person name="Ohm R."/>
            <person name="Martin F."/>
            <person name="Silar P."/>
            <person name="Natvig D."/>
            <person name="Lalanne C."/>
            <person name="Gautier V."/>
            <person name="Ament-Velasquez S.L."/>
            <person name="Kruys A."/>
            <person name="Hutchinson M.I."/>
            <person name="Powell A.J."/>
            <person name="Barry K."/>
            <person name="Miller A.N."/>
            <person name="Grigoriev I.V."/>
            <person name="Debuchy R."/>
            <person name="Gladieux P."/>
            <person name="Thoren M.H."/>
            <person name="Johannesson H."/>
        </authorList>
    </citation>
    <scope>NUCLEOTIDE SEQUENCE</scope>
    <source>
        <strain evidence="1">CBS 892.96</strain>
    </source>
</reference>
<proteinExistence type="predicted"/>
<dbReference type="AlphaFoldDB" id="A0AAN6VWQ3"/>
<name>A0AAN6VWQ3_9PEZI</name>
<accession>A0AAN6VWQ3</accession>
<dbReference type="EMBL" id="MU866781">
    <property type="protein sequence ID" value="KAK4170765.1"/>
    <property type="molecule type" value="Genomic_DNA"/>
</dbReference>
<dbReference type="Proteomes" id="UP001302321">
    <property type="component" value="Unassembled WGS sequence"/>
</dbReference>
<evidence type="ECO:0000313" key="1">
    <source>
        <dbReference type="EMBL" id="KAK4170765.1"/>
    </source>
</evidence>
<sequence>MEANAESCQEDGPQRRKQDIEHLLVPPMHRSAALTLTRVNPEFQDGRYKKLPYTSPYGCMAQKPIPLGKDEIDHGPCVSSKLIGKNLKAGRDINMILLVYPYERFEYINDKGKKRDIFFREAGTLEMFLRILNEILDPSDNKVGRAVVNYSRGLFTNGGDETLLRMFCRSKSSLSLVNSHRCLEDSRDTDVISMIHTPCQLLTPYLLFYYALLYLT</sequence>
<keyword evidence="2" id="KW-1185">Reference proteome</keyword>
<organism evidence="1 2">
    <name type="scientific">Triangularia setosa</name>
    <dbReference type="NCBI Taxonomy" id="2587417"/>
    <lineage>
        <taxon>Eukaryota</taxon>
        <taxon>Fungi</taxon>
        <taxon>Dikarya</taxon>
        <taxon>Ascomycota</taxon>
        <taxon>Pezizomycotina</taxon>
        <taxon>Sordariomycetes</taxon>
        <taxon>Sordariomycetidae</taxon>
        <taxon>Sordariales</taxon>
        <taxon>Podosporaceae</taxon>
        <taxon>Triangularia</taxon>
    </lineage>
</organism>
<gene>
    <name evidence="1" type="ORF">QBC36DRAFT_370034</name>
</gene>
<reference evidence="1" key="1">
    <citation type="journal article" date="2023" name="Mol. Phylogenet. Evol.">
        <title>Genome-scale phylogeny and comparative genomics of the fungal order Sordariales.</title>
        <authorList>
            <person name="Hensen N."/>
            <person name="Bonometti L."/>
            <person name="Westerberg I."/>
            <person name="Brannstrom I.O."/>
            <person name="Guillou S."/>
            <person name="Cros-Aarteil S."/>
            <person name="Calhoun S."/>
            <person name="Haridas S."/>
            <person name="Kuo A."/>
            <person name="Mondo S."/>
            <person name="Pangilinan J."/>
            <person name="Riley R."/>
            <person name="LaButti K."/>
            <person name="Andreopoulos B."/>
            <person name="Lipzen A."/>
            <person name="Chen C."/>
            <person name="Yan M."/>
            <person name="Daum C."/>
            <person name="Ng V."/>
            <person name="Clum A."/>
            <person name="Steindorff A."/>
            <person name="Ohm R.A."/>
            <person name="Martin F."/>
            <person name="Silar P."/>
            <person name="Natvig D.O."/>
            <person name="Lalanne C."/>
            <person name="Gautier V."/>
            <person name="Ament-Velasquez S.L."/>
            <person name="Kruys A."/>
            <person name="Hutchinson M.I."/>
            <person name="Powell A.J."/>
            <person name="Barry K."/>
            <person name="Miller A.N."/>
            <person name="Grigoriev I.V."/>
            <person name="Debuchy R."/>
            <person name="Gladieux P."/>
            <person name="Hiltunen Thoren M."/>
            <person name="Johannesson H."/>
        </authorList>
    </citation>
    <scope>NUCLEOTIDE SEQUENCE</scope>
    <source>
        <strain evidence="1">CBS 892.96</strain>
    </source>
</reference>
<comment type="caution">
    <text evidence="1">The sequence shown here is derived from an EMBL/GenBank/DDBJ whole genome shotgun (WGS) entry which is preliminary data.</text>
</comment>